<sequence length="159" mass="16250">MMILGIFTLPVGTSAFCPEDGGRRKVEAIALAEPVDDSEEGNMDVLRRQGREGPTSAAADGAEVGSGRDGRKKPDLAAAAEDVGVGSGSGEDAAAVRAGRSSGHGEDAAALHAGRRRSERGEAKSARGGGGAKSSRVEKEERSLRVESCGGEFVRADGR</sequence>
<evidence type="ECO:0000256" key="1">
    <source>
        <dbReference type="SAM" id="MobiDB-lite"/>
    </source>
</evidence>
<name>A0A0D9YZQ8_9ORYZ</name>
<feature type="compositionally biased region" description="Basic and acidic residues" evidence="1">
    <location>
        <begin position="66"/>
        <end position="75"/>
    </location>
</feature>
<reference evidence="3" key="2">
    <citation type="submission" date="2018-05" db="EMBL/GenBank/DDBJ databases">
        <title>OgluRS3 (Oryza glumaepatula Reference Sequence Version 3).</title>
        <authorList>
            <person name="Zhang J."/>
            <person name="Kudrna D."/>
            <person name="Lee S."/>
            <person name="Talag J."/>
            <person name="Welchert J."/>
            <person name="Wing R.A."/>
        </authorList>
    </citation>
    <scope>NUCLEOTIDE SEQUENCE [LARGE SCALE GENOMIC DNA]</scope>
</reference>
<dbReference type="AlphaFoldDB" id="A0A0D9YZQ8"/>
<feature type="signal peptide" evidence="2">
    <location>
        <begin position="1"/>
        <end position="15"/>
    </location>
</feature>
<evidence type="ECO:0000256" key="2">
    <source>
        <dbReference type="SAM" id="SignalP"/>
    </source>
</evidence>
<feature type="compositionally biased region" description="Basic and acidic residues" evidence="1">
    <location>
        <begin position="135"/>
        <end position="145"/>
    </location>
</feature>
<dbReference type="Gramene" id="OGLUM02G37340.1">
    <property type="protein sequence ID" value="OGLUM02G37340.1"/>
    <property type="gene ID" value="OGLUM02G37340"/>
</dbReference>
<proteinExistence type="predicted"/>
<evidence type="ECO:0008006" key="5">
    <source>
        <dbReference type="Google" id="ProtNLM"/>
    </source>
</evidence>
<accession>A0A0D9YZQ8</accession>
<organism evidence="3">
    <name type="scientific">Oryza glumipatula</name>
    <dbReference type="NCBI Taxonomy" id="40148"/>
    <lineage>
        <taxon>Eukaryota</taxon>
        <taxon>Viridiplantae</taxon>
        <taxon>Streptophyta</taxon>
        <taxon>Embryophyta</taxon>
        <taxon>Tracheophyta</taxon>
        <taxon>Spermatophyta</taxon>
        <taxon>Magnoliopsida</taxon>
        <taxon>Liliopsida</taxon>
        <taxon>Poales</taxon>
        <taxon>Poaceae</taxon>
        <taxon>BOP clade</taxon>
        <taxon>Oryzoideae</taxon>
        <taxon>Oryzeae</taxon>
        <taxon>Oryzinae</taxon>
        <taxon>Oryza</taxon>
    </lineage>
</organism>
<evidence type="ECO:0000313" key="3">
    <source>
        <dbReference type="EnsemblPlants" id="OGLUM02G37340.1"/>
    </source>
</evidence>
<evidence type="ECO:0000313" key="4">
    <source>
        <dbReference type="Proteomes" id="UP000026961"/>
    </source>
</evidence>
<keyword evidence="4" id="KW-1185">Reference proteome</keyword>
<feature type="chain" id="PRO_5012881510" description="DUF834 domain-containing protein" evidence="2">
    <location>
        <begin position="16"/>
        <end position="159"/>
    </location>
</feature>
<protein>
    <recommendedName>
        <fullName evidence="5">DUF834 domain-containing protein</fullName>
    </recommendedName>
</protein>
<dbReference type="Proteomes" id="UP000026961">
    <property type="component" value="Chromosome 2"/>
</dbReference>
<feature type="region of interest" description="Disordered" evidence="1">
    <location>
        <begin position="32"/>
        <end position="159"/>
    </location>
</feature>
<reference evidence="3" key="1">
    <citation type="submission" date="2015-04" db="UniProtKB">
        <authorList>
            <consortium name="EnsemblPlants"/>
        </authorList>
    </citation>
    <scope>IDENTIFICATION</scope>
</reference>
<dbReference type="HOGENOM" id="CLU_1663481_0_0_1"/>
<keyword evidence="2" id="KW-0732">Signal</keyword>
<dbReference type="EnsemblPlants" id="OGLUM02G37340.1">
    <property type="protein sequence ID" value="OGLUM02G37340.1"/>
    <property type="gene ID" value="OGLUM02G37340"/>
</dbReference>